<keyword evidence="1" id="KW-0472">Membrane</keyword>
<keyword evidence="3" id="KW-1185">Reference proteome</keyword>
<proteinExistence type="predicted"/>
<feature type="transmembrane region" description="Helical" evidence="1">
    <location>
        <begin position="45"/>
        <end position="67"/>
    </location>
</feature>
<dbReference type="Pfam" id="PF12679">
    <property type="entry name" value="ABC2_membrane_2"/>
    <property type="match status" value="1"/>
</dbReference>
<dbReference type="EMBL" id="FNQC01000009">
    <property type="protein sequence ID" value="SDZ28615.1"/>
    <property type="molecule type" value="Genomic_DNA"/>
</dbReference>
<accession>A0A1H3RTI2</accession>
<keyword evidence="1" id="KW-1133">Transmembrane helix</keyword>
<feature type="transmembrane region" description="Helical" evidence="1">
    <location>
        <begin position="196"/>
        <end position="216"/>
    </location>
</feature>
<reference evidence="2 3" key="1">
    <citation type="submission" date="2016-10" db="EMBL/GenBank/DDBJ databases">
        <authorList>
            <person name="Varghese N."/>
            <person name="Submissions S."/>
        </authorList>
    </citation>
    <scope>NUCLEOTIDE SEQUENCE [LARGE SCALE GENOMIC DNA]</scope>
    <source>
        <strain evidence="2 3">DSM 17997</strain>
    </source>
</reference>
<gene>
    <name evidence="2" type="ORF">SAMN05444412_10983</name>
</gene>
<evidence type="ECO:0000313" key="2">
    <source>
        <dbReference type="EMBL" id="SDZ28615.1"/>
    </source>
</evidence>
<protein>
    <submittedName>
        <fullName evidence="2">Cu-processing system permease protein</fullName>
    </submittedName>
</protein>
<feature type="transmembrane region" description="Helical" evidence="1">
    <location>
        <begin position="12"/>
        <end position="33"/>
    </location>
</feature>
<feature type="transmembrane region" description="Helical" evidence="1">
    <location>
        <begin position="87"/>
        <end position="113"/>
    </location>
</feature>
<dbReference type="RefSeq" id="WP_026333701.1">
    <property type="nucleotide sequence ID" value="NZ_FNQC01000009.1"/>
</dbReference>
<evidence type="ECO:0000313" key="3">
    <source>
        <dbReference type="Proteomes" id="UP000199663"/>
    </source>
</evidence>
<evidence type="ECO:0000256" key="1">
    <source>
        <dbReference type="SAM" id="Phobius"/>
    </source>
</evidence>
<keyword evidence="1" id="KW-0812">Transmembrane</keyword>
<sequence>MFKLLKYSLYDIVKSRFAILYTLFMVLVTVSIYQISEDLSKVSLSLLNIMLMIVPLISAVFATTHFFNNLEFTELMLAQPVKRRDVFLSQLLAVIIMLSLAILIGIGLPMAIWGAESSLLVLLAAGIALSIVFAGLAFLASVLTRDKAKAIGITLSFWIYFSLVYDGLVLYVIYSFADYPLEKATLAMVMLNPVDLARIIMLMQLDISALMGYTGAFFQQFFGSAKGIMLTSGVLLIWMVWPVLLSMRIFKKKDF</sequence>
<name>A0A1H3RTI2_9BACT</name>
<feature type="transmembrane region" description="Helical" evidence="1">
    <location>
        <begin position="155"/>
        <end position="176"/>
    </location>
</feature>
<feature type="transmembrane region" description="Helical" evidence="1">
    <location>
        <begin position="119"/>
        <end position="143"/>
    </location>
</feature>
<dbReference type="Proteomes" id="UP000199663">
    <property type="component" value="Unassembled WGS sequence"/>
</dbReference>
<organism evidence="2 3">
    <name type="scientific">Rhodonellum ikkaensis</name>
    <dbReference type="NCBI Taxonomy" id="336829"/>
    <lineage>
        <taxon>Bacteria</taxon>
        <taxon>Pseudomonadati</taxon>
        <taxon>Bacteroidota</taxon>
        <taxon>Cytophagia</taxon>
        <taxon>Cytophagales</taxon>
        <taxon>Cytophagaceae</taxon>
        <taxon>Rhodonellum</taxon>
    </lineage>
</organism>
<feature type="transmembrane region" description="Helical" evidence="1">
    <location>
        <begin position="228"/>
        <end position="250"/>
    </location>
</feature>
<comment type="caution">
    <text evidence="2">The sequence shown here is derived from an EMBL/GenBank/DDBJ whole genome shotgun (WGS) entry which is preliminary data.</text>
</comment>